<organism evidence="2 3">
    <name type="scientific">Halalkalibacter suaedae</name>
    <dbReference type="NCBI Taxonomy" id="2822140"/>
    <lineage>
        <taxon>Bacteria</taxon>
        <taxon>Bacillati</taxon>
        <taxon>Bacillota</taxon>
        <taxon>Bacilli</taxon>
        <taxon>Bacillales</taxon>
        <taxon>Bacillaceae</taxon>
        <taxon>Halalkalibacter</taxon>
    </lineage>
</organism>
<dbReference type="RefSeq" id="WP_210597145.1">
    <property type="nucleotide sequence ID" value="NZ_JAGKSQ010000003.1"/>
</dbReference>
<keyword evidence="1" id="KW-0812">Transmembrane</keyword>
<feature type="transmembrane region" description="Helical" evidence="1">
    <location>
        <begin position="7"/>
        <end position="25"/>
    </location>
</feature>
<sequence>MKKTLNYYMLPIAFFILLSSVEFVNKDGHTIMMSLLGATLLGLVVGLIFHLAMVIKKKVSS</sequence>
<proteinExistence type="predicted"/>
<keyword evidence="1" id="KW-0472">Membrane</keyword>
<evidence type="ECO:0000313" key="2">
    <source>
        <dbReference type="EMBL" id="MBP3951467.1"/>
    </source>
</evidence>
<keyword evidence="1" id="KW-1133">Transmembrane helix</keyword>
<dbReference type="AlphaFoldDB" id="A0A940WVR0"/>
<gene>
    <name evidence="2" type="ORF">J7W16_09990</name>
</gene>
<comment type="caution">
    <text evidence="2">The sequence shown here is derived from an EMBL/GenBank/DDBJ whole genome shotgun (WGS) entry which is preliminary data.</text>
</comment>
<name>A0A940WVR0_9BACI</name>
<keyword evidence="3" id="KW-1185">Reference proteome</keyword>
<feature type="transmembrane region" description="Helical" evidence="1">
    <location>
        <begin position="31"/>
        <end position="55"/>
    </location>
</feature>
<dbReference type="EMBL" id="JAGKSQ010000003">
    <property type="protein sequence ID" value="MBP3951467.1"/>
    <property type="molecule type" value="Genomic_DNA"/>
</dbReference>
<evidence type="ECO:0000256" key="1">
    <source>
        <dbReference type="SAM" id="Phobius"/>
    </source>
</evidence>
<protein>
    <submittedName>
        <fullName evidence="2">Uncharacterized protein</fullName>
    </submittedName>
</protein>
<reference evidence="2" key="1">
    <citation type="submission" date="2021-03" db="EMBL/GenBank/DDBJ databases">
        <title>Bacillus suaedae sp. nov., isolated from Suaeda aralocaspica.</title>
        <authorList>
            <person name="Lei R.F.R."/>
        </authorList>
    </citation>
    <scope>NUCLEOTIDE SEQUENCE</scope>
    <source>
        <strain evidence="2">YZJH907-2</strain>
    </source>
</reference>
<dbReference type="Proteomes" id="UP000678228">
    <property type="component" value="Unassembled WGS sequence"/>
</dbReference>
<evidence type="ECO:0000313" key="3">
    <source>
        <dbReference type="Proteomes" id="UP000678228"/>
    </source>
</evidence>
<accession>A0A940WVR0</accession>